<dbReference type="CDD" id="cd18179">
    <property type="entry name" value="ATP-synt_Vo_Ao_c_NTPK_rpt1"/>
    <property type="match status" value="1"/>
</dbReference>
<keyword evidence="4 8" id="KW-0812">Transmembrane</keyword>
<dbReference type="SUPFAM" id="SSF81333">
    <property type="entry name" value="F1F0 ATP synthase subunit C"/>
    <property type="match status" value="2"/>
</dbReference>
<evidence type="ECO:0000256" key="1">
    <source>
        <dbReference type="ARBA" id="ARBA00004141"/>
    </source>
</evidence>
<feature type="domain" description="V-ATPase proteolipid subunit C-like" evidence="9">
    <location>
        <begin position="19"/>
        <end position="78"/>
    </location>
</feature>
<keyword evidence="6 8" id="KW-0406">Ion transport</keyword>
<dbReference type="CDD" id="cd18180">
    <property type="entry name" value="ATP-synt_Vo_Ao_c_NTPK_rpt2"/>
    <property type="match status" value="1"/>
</dbReference>
<feature type="transmembrane region" description="Helical" evidence="8">
    <location>
        <begin position="92"/>
        <end position="113"/>
    </location>
</feature>
<reference evidence="11" key="1">
    <citation type="submission" date="2016-10" db="EMBL/GenBank/DDBJ databases">
        <authorList>
            <person name="Varghese N."/>
            <person name="Submissions S."/>
        </authorList>
    </citation>
    <scope>NUCLEOTIDE SEQUENCE [LARGE SCALE GENOMIC DNA]</scope>
    <source>
        <strain evidence="11">DSM 23664</strain>
    </source>
</reference>
<keyword evidence="3 8" id="KW-0813">Transport</keyword>
<dbReference type="PRINTS" id="PR00122">
    <property type="entry name" value="VACATPASE"/>
</dbReference>
<evidence type="ECO:0000256" key="4">
    <source>
        <dbReference type="ARBA" id="ARBA00022692"/>
    </source>
</evidence>
<dbReference type="InterPro" id="IPR002379">
    <property type="entry name" value="ATPase_proteolipid_c-like_dom"/>
</dbReference>
<dbReference type="RefSeq" id="WP_091527925.1">
    <property type="nucleotide sequence ID" value="NZ_FOLT01000001.1"/>
</dbReference>
<keyword evidence="11" id="KW-1185">Reference proteome</keyword>
<dbReference type="InterPro" id="IPR000245">
    <property type="entry name" value="ATPase_proteolipid_csu"/>
</dbReference>
<organism evidence="10 11">
    <name type="scientific">Alkalibacterium subtropicum</name>
    <dbReference type="NCBI Taxonomy" id="753702"/>
    <lineage>
        <taxon>Bacteria</taxon>
        <taxon>Bacillati</taxon>
        <taxon>Bacillota</taxon>
        <taxon>Bacilli</taxon>
        <taxon>Lactobacillales</taxon>
        <taxon>Carnobacteriaceae</taxon>
        <taxon>Alkalibacterium</taxon>
    </lineage>
</organism>
<dbReference type="GO" id="GO:0046961">
    <property type="term" value="F:proton-transporting ATPase activity, rotational mechanism"/>
    <property type="evidence" value="ECO:0007669"/>
    <property type="project" value="InterPro"/>
</dbReference>
<dbReference type="NCBIfam" id="NF005124">
    <property type="entry name" value="PRK06558.1"/>
    <property type="match status" value="1"/>
</dbReference>
<keyword evidence="5 8" id="KW-1133">Transmembrane helix</keyword>
<comment type="similarity">
    <text evidence="2 8">Belongs to the V-ATPase proteolipid subunit family.</text>
</comment>
<sequence length="158" mass="16692">MDNFTMFFGENLGFVFGAIGVALAVILSGMGSSRGVGSAGEAAAALTKEQPEKFGRALVLQMLPATQGLYGFVIGLLIIINLTTDLDPSQGWYYLMAGLPVGFTGLTSGTLQGRVSVAAMQILAQKPEHTTKGIIYSAMVETYAILGFVISLMMIIFI</sequence>
<feature type="domain" description="V-ATPase proteolipid subunit C-like" evidence="9">
    <location>
        <begin position="95"/>
        <end position="154"/>
    </location>
</feature>
<evidence type="ECO:0000256" key="2">
    <source>
        <dbReference type="ARBA" id="ARBA00007296"/>
    </source>
</evidence>
<dbReference type="Pfam" id="PF00137">
    <property type="entry name" value="ATP-synt_C"/>
    <property type="match status" value="2"/>
</dbReference>
<evidence type="ECO:0000256" key="5">
    <source>
        <dbReference type="ARBA" id="ARBA00022989"/>
    </source>
</evidence>
<evidence type="ECO:0000256" key="3">
    <source>
        <dbReference type="ARBA" id="ARBA00022448"/>
    </source>
</evidence>
<dbReference type="InterPro" id="IPR035921">
    <property type="entry name" value="F/V-ATP_Csub_sf"/>
</dbReference>
<dbReference type="Proteomes" id="UP000199612">
    <property type="component" value="Unassembled WGS sequence"/>
</dbReference>
<evidence type="ECO:0000256" key="8">
    <source>
        <dbReference type="RuleBase" id="RU363060"/>
    </source>
</evidence>
<keyword evidence="7 8" id="KW-0472">Membrane</keyword>
<evidence type="ECO:0000256" key="6">
    <source>
        <dbReference type="ARBA" id="ARBA00023065"/>
    </source>
</evidence>
<dbReference type="STRING" id="753702.SAMN04488102_101199"/>
<dbReference type="OrthoDB" id="384481at2"/>
<dbReference type="AlphaFoldDB" id="A0A1I1EJ13"/>
<accession>A0A1I1EJ13</accession>
<gene>
    <name evidence="10" type="ORF">SAMN04488102_101199</name>
</gene>
<evidence type="ECO:0000259" key="9">
    <source>
        <dbReference type="Pfam" id="PF00137"/>
    </source>
</evidence>
<evidence type="ECO:0000256" key="7">
    <source>
        <dbReference type="ARBA" id="ARBA00023136"/>
    </source>
</evidence>
<dbReference type="GO" id="GO:0033179">
    <property type="term" value="C:proton-transporting V-type ATPase, V0 domain"/>
    <property type="evidence" value="ECO:0007669"/>
    <property type="project" value="InterPro"/>
</dbReference>
<feature type="transmembrane region" description="Helical" evidence="8">
    <location>
        <begin position="12"/>
        <end position="30"/>
    </location>
</feature>
<comment type="subcellular location">
    <subcellularLocation>
        <location evidence="1">Membrane</location>
        <topology evidence="1">Multi-pass membrane protein</topology>
    </subcellularLocation>
</comment>
<dbReference type="PANTHER" id="PTHR10263">
    <property type="entry name" value="V-TYPE PROTON ATPASE PROTEOLIPID SUBUNIT"/>
    <property type="match status" value="1"/>
</dbReference>
<evidence type="ECO:0000313" key="11">
    <source>
        <dbReference type="Proteomes" id="UP000199612"/>
    </source>
</evidence>
<name>A0A1I1EJ13_9LACT</name>
<evidence type="ECO:0000313" key="10">
    <source>
        <dbReference type="EMBL" id="SFB87129.1"/>
    </source>
</evidence>
<feature type="transmembrane region" description="Helical" evidence="8">
    <location>
        <begin position="58"/>
        <end position="80"/>
    </location>
</feature>
<dbReference type="FunFam" id="1.20.120.610:FF:000005">
    <property type="entry name" value="V-type sodium ATPase subunit K"/>
    <property type="match status" value="1"/>
</dbReference>
<dbReference type="EMBL" id="FOLT01000001">
    <property type="protein sequence ID" value="SFB87129.1"/>
    <property type="molecule type" value="Genomic_DNA"/>
</dbReference>
<dbReference type="Gene3D" id="1.20.120.610">
    <property type="entry name" value="lithium bound rotor ring of v- atpase"/>
    <property type="match status" value="1"/>
</dbReference>
<proteinExistence type="inferred from homology"/>
<feature type="transmembrane region" description="Helical" evidence="8">
    <location>
        <begin position="134"/>
        <end position="157"/>
    </location>
</feature>
<protein>
    <submittedName>
        <fullName evidence="10">V/A-type H+-transporting ATPase subunit K</fullName>
    </submittedName>
</protein>